<dbReference type="EMBL" id="HBFR01025813">
    <property type="protein sequence ID" value="CAD8891366.1"/>
    <property type="molecule type" value="Transcribed_RNA"/>
</dbReference>
<protein>
    <submittedName>
        <fullName evidence="1">Uncharacterized protein</fullName>
    </submittedName>
</protein>
<proteinExistence type="predicted"/>
<dbReference type="AlphaFoldDB" id="A0A7S1BNY2"/>
<name>A0A7S1BNY2_9STRA</name>
<sequence>MNYFTLYYYLNLSLIPVLSKGTPNKQNEKIEEGLKISSPFHSIDFCFDEPNFRYHDEELLDCAWISEKKDERCNFHYLGRSVSHFCRMTCDTCANKYICDDKNNNHSNREGCFCDWVAQSKKTIL</sequence>
<accession>A0A7S1BNY2</accession>
<evidence type="ECO:0000313" key="1">
    <source>
        <dbReference type="EMBL" id="CAD8891366.1"/>
    </source>
</evidence>
<gene>
    <name evidence="1" type="ORF">CHYS00102_LOCUS18572</name>
</gene>
<organism evidence="1">
    <name type="scientific">Corethron hystrix</name>
    <dbReference type="NCBI Taxonomy" id="216773"/>
    <lineage>
        <taxon>Eukaryota</taxon>
        <taxon>Sar</taxon>
        <taxon>Stramenopiles</taxon>
        <taxon>Ochrophyta</taxon>
        <taxon>Bacillariophyta</taxon>
        <taxon>Coscinodiscophyceae</taxon>
        <taxon>Corethrophycidae</taxon>
        <taxon>Corethrales</taxon>
        <taxon>Corethraceae</taxon>
        <taxon>Corethron</taxon>
    </lineage>
</organism>
<reference evidence="1" key="1">
    <citation type="submission" date="2021-01" db="EMBL/GenBank/DDBJ databases">
        <authorList>
            <person name="Corre E."/>
            <person name="Pelletier E."/>
            <person name="Niang G."/>
            <person name="Scheremetjew M."/>
            <person name="Finn R."/>
            <person name="Kale V."/>
            <person name="Holt S."/>
            <person name="Cochrane G."/>
            <person name="Meng A."/>
            <person name="Brown T."/>
            <person name="Cohen L."/>
        </authorList>
    </citation>
    <scope>NUCLEOTIDE SEQUENCE</scope>
    <source>
        <strain evidence="1">308</strain>
    </source>
</reference>